<evidence type="ECO:0000313" key="1">
    <source>
        <dbReference type="EMBL" id="KAF7394484.1"/>
    </source>
</evidence>
<proteinExistence type="predicted"/>
<protein>
    <submittedName>
        <fullName evidence="1">Uncharacterized protein</fullName>
    </submittedName>
</protein>
<dbReference type="Proteomes" id="UP000600918">
    <property type="component" value="Unassembled WGS sequence"/>
</dbReference>
<reference evidence="1" key="1">
    <citation type="journal article" date="2020" name="G3 (Bethesda)">
        <title>High-Quality Assemblies for Three Invasive Social Wasps from the &lt;i&gt;Vespula&lt;/i&gt; Genus.</title>
        <authorList>
            <person name="Harrop T.W.R."/>
            <person name="Guhlin J."/>
            <person name="McLaughlin G.M."/>
            <person name="Permina E."/>
            <person name="Stockwell P."/>
            <person name="Gilligan J."/>
            <person name="Le Lec M.F."/>
            <person name="Gruber M.A.M."/>
            <person name="Quinn O."/>
            <person name="Lovegrove M."/>
            <person name="Duncan E.J."/>
            <person name="Remnant E.J."/>
            <person name="Van Eeckhoven J."/>
            <person name="Graham B."/>
            <person name="Knapp R.A."/>
            <person name="Langford K.W."/>
            <person name="Kronenberg Z."/>
            <person name="Press M.O."/>
            <person name="Eacker S.M."/>
            <person name="Wilson-Rankin E.E."/>
            <person name="Purcell J."/>
            <person name="Lester P.J."/>
            <person name="Dearden P.K."/>
        </authorList>
    </citation>
    <scope>NUCLEOTIDE SEQUENCE</scope>
    <source>
        <strain evidence="1">Volc-1</strain>
    </source>
</reference>
<name>A0A834JX20_VESPE</name>
<sequence>MTRKYSVKSKSYRWPVQVFFFKILDLTAEELIEEYHKYLREEKENLQGTSNSQGNIFPFAENMPDAIVQTKQLNFV</sequence>
<keyword evidence="2" id="KW-1185">Reference proteome</keyword>
<evidence type="ECO:0000313" key="2">
    <source>
        <dbReference type="Proteomes" id="UP000600918"/>
    </source>
</evidence>
<accession>A0A834JX20</accession>
<comment type="caution">
    <text evidence="1">The sequence shown here is derived from an EMBL/GenBank/DDBJ whole genome shotgun (WGS) entry which is preliminary data.</text>
</comment>
<organism evidence="1 2">
    <name type="scientific">Vespula pensylvanica</name>
    <name type="common">Western yellow jacket</name>
    <name type="synonym">Wasp</name>
    <dbReference type="NCBI Taxonomy" id="30213"/>
    <lineage>
        <taxon>Eukaryota</taxon>
        <taxon>Metazoa</taxon>
        <taxon>Ecdysozoa</taxon>
        <taxon>Arthropoda</taxon>
        <taxon>Hexapoda</taxon>
        <taxon>Insecta</taxon>
        <taxon>Pterygota</taxon>
        <taxon>Neoptera</taxon>
        <taxon>Endopterygota</taxon>
        <taxon>Hymenoptera</taxon>
        <taxon>Apocrita</taxon>
        <taxon>Aculeata</taxon>
        <taxon>Vespoidea</taxon>
        <taxon>Vespidae</taxon>
        <taxon>Vespinae</taxon>
        <taxon>Vespula</taxon>
    </lineage>
</organism>
<gene>
    <name evidence="1" type="ORF">H0235_017079</name>
</gene>
<dbReference type="EMBL" id="JACSDY010000021">
    <property type="protein sequence ID" value="KAF7394484.1"/>
    <property type="molecule type" value="Genomic_DNA"/>
</dbReference>
<dbReference type="AlphaFoldDB" id="A0A834JX20"/>